<feature type="transmembrane region" description="Helical" evidence="1">
    <location>
        <begin position="18"/>
        <end position="38"/>
    </location>
</feature>
<evidence type="ECO:0000313" key="3">
    <source>
        <dbReference type="EMBL" id="MBO0904440.1"/>
    </source>
</evidence>
<sequence>MTASARTEIWRPALIPTWLHVLAIVALVVGVLSALAILVDTRRDPQHMAIMNVVWPITGLYAGPLAVWAYRRWGKLAAHSRAMPAMQAGKPMPSKTETPHYASVGKGAAHCGAGCTLGDICAEWLAFLIPAVAVWLGWHSIFSEKIFAVWILDYVLAFGFGIVFQYFAIKPMNEDMSPGQGIVAALKADTLSLTSWQVGMYGFMAIAHFWIFGSLLGTKLEVNSVEFWFMMQIAMLCGFLTAYPVNVWLIDKGIKEAM</sequence>
<dbReference type="EMBL" id="JAFMPY010000012">
    <property type="protein sequence ID" value="MBO0904440.1"/>
    <property type="molecule type" value="Genomic_DNA"/>
</dbReference>
<feature type="transmembrane region" description="Helical" evidence="1">
    <location>
        <begin position="228"/>
        <end position="250"/>
    </location>
</feature>
<feature type="domain" description="DUF4396" evidence="2">
    <location>
        <begin position="103"/>
        <end position="255"/>
    </location>
</feature>
<keyword evidence="1" id="KW-0472">Membrane</keyword>
<organism evidence="3 4">
    <name type="scientific">Jiella sonneratiae</name>
    <dbReference type="NCBI Taxonomy" id="2816856"/>
    <lineage>
        <taxon>Bacteria</taxon>
        <taxon>Pseudomonadati</taxon>
        <taxon>Pseudomonadota</taxon>
        <taxon>Alphaproteobacteria</taxon>
        <taxon>Hyphomicrobiales</taxon>
        <taxon>Aurantimonadaceae</taxon>
        <taxon>Jiella</taxon>
    </lineage>
</organism>
<evidence type="ECO:0000256" key="1">
    <source>
        <dbReference type="SAM" id="Phobius"/>
    </source>
</evidence>
<keyword evidence="1" id="KW-0812">Transmembrane</keyword>
<comment type="caution">
    <text evidence="3">The sequence shown here is derived from an EMBL/GenBank/DDBJ whole genome shotgun (WGS) entry which is preliminary data.</text>
</comment>
<feature type="transmembrane region" description="Helical" evidence="1">
    <location>
        <begin position="149"/>
        <end position="169"/>
    </location>
</feature>
<keyword evidence="4" id="KW-1185">Reference proteome</keyword>
<reference evidence="3 4" key="1">
    <citation type="submission" date="2021-03" db="EMBL/GenBank/DDBJ databases">
        <title>Whole genome sequence of Jiella sp. MQZ13P-4.</title>
        <authorList>
            <person name="Tuo L."/>
        </authorList>
    </citation>
    <scope>NUCLEOTIDE SEQUENCE [LARGE SCALE GENOMIC DNA]</scope>
    <source>
        <strain evidence="3 4">MQZ13P-4</strain>
    </source>
</reference>
<dbReference type="InterPro" id="IPR025509">
    <property type="entry name" value="DUF4396"/>
</dbReference>
<accession>A0ABS3J435</accession>
<protein>
    <submittedName>
        <fullName evidence="3">DUF4396 domain-containing protein</fullName>
    </submittedName>
</protein>
<feature type="transmembrane region" description="Helical" evidence="1">
    <location>
        <begin position="50"/>
        <end position="70"/>
    </location>
</feature>
<keyword evidence="1" id="KW-1133">Transmembrane helix</keyword>
<feature type="transmembrane region" description="Helical" evidence="1">
    <location>
        <begin position="124"/>
        <end position="142"/>
    </location>
</feature>
<dbReference type="Pfam" id="PF14342">
    <property type="entry name" value="DUF4396"/>
    <property type="match status" value="1"/>
</dbReference>
<dbReference type="Proteomes" id="UP000664288">
    <property type="component" value="Unassembled WGS sequence"/>
</dbReference>
<feature type="transmembrane region" description="Helical" evidence="1">
    <location>
        <begin position="198"/>
        <end position="216"/>
    </location>
</feature>
<name>A0ABS3J435_9HYPH</name>
<evidence type="ECO:0000259" key="2">
    <source>
        <dbReference type="Pfam" id="PF14342"/>
    </source>
</evidence>
<proteinExistence type="predicted"/>
<gene>
    <name evidence="3" type="ORF">J1C47_12390</name>
</gene>
<evidence type="ECO:0000313" key="4">
    <source>
        <dbReference type="Proteomes" id="UP000664288"/>
    </source>
</evidence>